<accession>A0A0S3RKB9</accession>
<evidence type="ECO:0000313" key="1">
    <source>
        <dbReference type="EMBL" id="BAT81061.1"/>
    </source>
</evidence>
<dbReference type="SUPFAM" id="SSF54518">
    <property type="entry name" value="Tubby C-terminal domain-like"/>
    <property type="match status" value="1"/>
</dbReference>
<sequence>MEASGSELPLEVAEGFSKISVVDDSFCVTSPTEITVRKKYCGVLLKQRYKVLDVNGNVLFEVDGSSLDVRKKRMMRDG</sequence>
<dbReference type="AlphaFoldDB" id="A0A0S3RKB9"/>
<proteinExistence type="predicted"/>
<organism evidence="1 2">
    <name type="scientific">Vigna angularis var. angularis</name>
    <dbReference type="NCBI Taxonomy" id="157739"/>
    <lineage>
        <taxon>Eukaryota</taxon>
        <taxon>Viridiplantae</taxon>
        <taxon>Streptophyta</taxon>
        <taxon>Embryophyta</taxon>
        <taxon>Tracheophyta</taxon>
        <taxon>Spermatophyta</taxon>
        <taxon>Magnoliopsida</taxon>
        <taxon>eudicotyledons</taxon>
        <taxon>Gunneridae</taxon>
        <taxon>Pentapetalae</taxon>
        <taxon>rosids</taxon>
        <taxon>fabids</taxon>
        <taxon>Fabales</taxon>
        <taxon>Fabaceae</taxon>
        <taxon>Papilionoideae</taxon>
        <taxon>50 kb inversion clade</taxon>
        <taxon>NPAAA clade</taxon>
        <taxon>indigoferoid/millettioid clade</taxon>
        <taxon>Phaseoleae</taxon>
        <taxon>Vigna</taxon>
    </lineage>
</organism>
<name>A0A0S3RKB9_PHAAN</name>
<dbReference type="Proteomes" id="UP000291084">
    <property type="component" value="Chromosome 3"/>
</dbReference>
<dbReference type="Gene3D" id="2.40.160.200">
    <property type="entry name" value="LURP1-related"/>
    <property type="match status" value="1"/>
</dbReference>
<dbReference type="InterPro" id="IPR025659">
    <property type="entry name" value="Tubby-like_C"/>
</dbReference>
<dbReference type="InterPro" id="IPR038595">
    <property type="entry name" value="LOR_sf"/>
</dbReference>
<gene>
    <name evidence="1" type="primary">Vigan.03G071600</name>
    <name evidence="1" type="ORF">VIGAN_03071600</name>
</gene>
<evidence type="ECO:0000313" key="2">
    <source>
        <dbReference type="Proteomes" id="UP000291084"/>
    </source>
</evidence>
<protein>
    <submittedName>
        <fullName evidence="1">Uncharacterized protein</fullName>
    </submittedName>
</protein>
<feature type="non-terminal residue" evidence="1">
    <location>
        <position position="78"/>
    </location>
</feature>
<keyword evidence="2" id="KW-1185">Reference proteome</keyword>
<reference evidence="1 2" key="1">
    <citation type="journal article" date="2015" name="Sci. Rep.">
        <title>The power of single molecule real-time sequencing technology in the de novo assembly of a eukaryotic genome.</title>
        <authorList>
            <person name="Sakai H."/>
            <person name="Naito K."/>
            <person name="Ogiso-Tanaka E."/>
            <person name="Takahashi Y."/>
            <person name="Iseki K."/>
            <person name="Muto C."/>
            <person name="Satou K."/>
            <person name="Teruya K."/>
            <person name="Shiroma A."/>
            <person name="Shimoji M."/>
            <person name="Hirano T."/>
            <person name="Itoh T."/>
            <person name="Kaga A."/>
            <person name="Tomooka N."/>
        </authorList>
    </citation>
    <scope>NUCLEOTIDE SEQUENCE [LARGE SCALE GENOMIC DNA]</scope>
    <source>
        <strain evidence="2">cv. Shumari</strain>
    </source>
</reference>
<dbReference type="EMBL" id="AP015036">
    <property type="protein sequence ID" value="BAT81061.1"/>
    <property type="molecule type" value="Genomic_DNA"/>
</dbReference>